<name>A0A672IS78_SALFA</name>
<dbReference type="InterPro" id="IPR006619">
    <property type="entry name" value="PGRP_domain_met/bac"/>
</dbReference>
<dbReference type="CDD" id="cd06583">
    <property type="entry name" value="PGRP"/>
    <property type="match status" value="1"/>
</dbReference>
<dbReference type="Proteomes" id="UP000472267">
    <property type="component" value="Chromosome 14"/>
</dbReference>
<sequence length="311" mass="34464">MCKTCHFVCELNCYCICCDYSIRTLNYSILPPFSVLCLPREDVVKGWATVELRCVNLLEKTSVLIKGTLTCHCREQGRCTSQGHALCEAGIYKRAAQSVDTQTLSNGRSVRYEYARRENYIFRCDSGQPATLSVILILFSVNFVSRESWAAAIPRATTALTGSVQVVIIHHTALPKCTDLRKCQEQLASIQANHMEDRSFDDIGYNFLVADDGTLFEGRGWGVVGAHAKGHNYNSLGIAFMGNYMGNTSSQCIKDEPSVVSLNAVKKLIQFGVSKKFVDDNYDLKGHGELTQTECPGTHLYKALSQLKSTS</sequence>
<reference evidence="5" key="1">
    <citation type="submission" date="2019-06" db="EMBL/GenBank/DDBJ databases">
        <authorList>
            <consortium name="Wellcome Sanger Institute Data Sharing"/>
        </authorList>
    </citation>
    <scope>NUCLEOTIDE SEQUENCE [LARGE SCALE GENOMIC DNA]</scope>
</reference>
<dbReference type="PANTHER" id="PTHR11022:SF12">
    <property type="entry name" value="PEPTIDOGLYCAN RECOGNITION PROTEIN 3"/>
    <property type="match status" value="1"/>
</dbReference>
<dbReference type="GO" id="GO:0002376">
    <property type="term" value="P:immune system process"/>
    <property type="evidence" value="ECO:0007669"/>
    <property type="project" value="UniProtKB-KW"/>
</dbReference>
<dbReference type="FunFam" id="3.40.80.10:FF:000001">
    <property type="entry name" value="Peptidoglycan recognition protein 1"/>
    <property type="match status" value="1"/>
</dbReference>
<evidence type="ECO:0000259" key="3">
    <source>
        <dbReference type="SMART" id="SM00644"/>
    </source>
</evidence>
<proteinExistence type="inferred from homology"/>
<protein>
    <submittedName>
        <fullName evidence="5">Peptidoglycan recognition protein 5</fullName>
    </submittedName>
</protein>
<dbReference type="SMART" id="SM00644">
    <property type="entry name" value="Ami_2"/>
    <property type="match status" value="1"/>
</dbReference>
<evidence type="ECO:0000256" key="2">
    <source>
        <dbReference type="ARBA" id="ARBA00022859"/>
    </source>
</evidence>
<dbReference type="InParanoid" id="A0A672IS78"/>
<gene>
    <name evidence="5" type="primary">pglyrp5</name>
</gene>
<comment type="similarity">
    <text evidence="1">Belongs to the N-acetylmuramoyl-L-alanine amidase 2 family.</text>
</comment>
<evidence type="ECO:0000313" key="6">
    <source>
        <dbReference type="Proteomes" id="UP000472267"/>
    </source>
</evidence>
<dbReference type="AlphaFoldDB" id="A0A672IS78"/>
<dbReference type="GO" id="GO:0009253">
    <property type="term" value="P:peptidoglycan catabolic process"/>
    <property type="evidence" value="ECO:0007669"/>
    <property type="project" value="InterPro"/>
</dbReference>
<evidence type="ECO:0000259" key="4">
    <source>
        <dbReference type="SMART" id="SM00701"/>
    </source>
</evidence>
<reference evidence="5" key="2">
    <citation type="submission" date="2025-08" db="UniProtKB">
        <authorList>
            <consortium name="Ensembl"/>
        </authorList>
    </citation>
    <scope>IDENTIFICATION</scope>
</reference>
<dbReference type="PANTHER" id="PTHR11022">
    <property type="entry name" value="PEPTIDOGLYCAN RECOGNITION PROTEIN"/>
    <property type="match status" value="1"/>
</dbReference>
<reference evidence="5" key="3">
    <citation type="submission" date="2025-09" db="UniProtKB">
        <authorList>
            <consortium name="Ensembl"/>
        </authorList>
    </citation>
    <scope>IDENTIFICATION</scope>
</reference>
<dbReference type="InterPro" id="IPR002502">
    <property type="entry name" value="Amidase_domain"/>
</dbReference>
<dbReference type="InterPro" id="IPR015510">
    <property type="entry name" value="PGRP"/>
</dbReference>
<dbReference type="Pfam" id="PF01510">
    <property type="entry name" value="Amidase_2"/>
    <property type="match status" value="1"/>
</dbReference>
<evidence type="ECO:0000313" key="5">
    <source>
        <dbReference type="Ensembl" id="ENSSFAP00005043857.1"/>
    </source>
</evidence>
<feature type="domain" description="Peptidoglycan recognition protein family" evidence="4">
    <location>
        <begin position="141"/>
        <end position="291"/>
    </location>
</feature>
<dbReference type="SUPFAM" id="SSF55846">
    <property type="entry name" value="N-acetylmuramoyl-L-alanine amidase-like"/>
    <property type="match status" value="1"/>
</dbReference>
<dbReference type="GO" id="GO:0008745">
    <property type="term" value="F:N-acetylmuramoyl-L-alanine amidase activity"/>
    <property type="evidence" value="ECO:0007669"/>
    <property type="project" value="InterPro"/>
</dbReference>
<keyword evidence="6" id="KW-1185">Reference proteome</keyword>
<dbReference type="Gene3D" id="3.40.80.10">
    <property type="entry name" value="Peptidoglycan recognition protein-like"/>
    <property type="match status" value="1"/>
</dbReference>
<dbReference type="Ensembl" id="ENSSFAT00005045409.1">
    <property type="protein sequence ID" value="ENSSFAP00005043857.1"/>
    <property type="gene ID" value="ENSSFAG00005021597.1"/>
</dbReference>
<evidence type="ECO:0000256" key="1">
    <source>
        <dbReference type="ARBA" id="ARBA00007553"/>
    </source>
</evidence>
<dbReference type="SMART" id="SM00701">
    <property type="entry name" value="PGRP"/>
    <property type="match status" value="1"/>
</dbReference>
<accession>A0A672IS78</accession>
<organism evidence="5 6">
    <name type="scientific">Salarias fasciatus</name>
    <name type="common">Jewelled blenny</name>
    <name type="synonym">Blennius fasciatus</name>
    <dbReference type="NCBI Taxonomy" id="181472"/>
    <lineage>
        <taxon>Eukaryota</taxon>
        <taxon>Metazoa</taxon>
        <taxon>Chordata</taxon>
        <taxon>Craniata</taxon>
        <taxon>Vertebrata</taxon>
        <taxon>Euteleostomi</taxon>
        <taxon>Actinopterygii</taxon>
        <taxon>Neopterygii</taxon>
        <taxon>Teleostei</taxon>
        <taxon>Neoteleostei</taxon>
        <taxon>Acanthomorphata</taxon>
        <taxon>Ovalentaria</taxon>
        <taxon>Blenniimorphae</taxon>
        <taxon>Blenniiformes</taxon>
        <taxon>Blennioidei</taxon>
        <taxon>Blenniidae</taxon>
        <taxon>Salariinae</taxon>
        <taxon>Salarias</taxon>
    </lineage>
</organism>
<keyword evidence="2" id="KW-0391">Immunity</keyword>
<dbReference type="InterPro" id="IPR036505">
    <property type="entry name" value="Amidase/PGRP_sf"/>
</dbReference>
<dbReference type="GO" id="GO:0008270">
    <property type="term" value="F:zinc ion binding"/>
    <property type="evidence" value="ECO:0007669"/>
    <property type="project" value="InterPro"/>
</dbReference>
<feature type="domain" description="N-acetylmuramoyl-L-alanine amidase" evidence="3">
    <location>
        <begin position="153"/>
        <end position="297"/>
    </location>
</feature>